<keyword evidence="1" id="KW-0472">Membrane</keyword>
<feature type="transmembrane region" description="Helical" evidence="1">
    <location>
        <begin position="47"/>
        <end position="65"/>
    </location>
</feature>
<keyword evidence="1" id="KW-1133">Transmembrane helix</keyword>
<name>A0A7C1JEE8_9THEO</name>
<dbReference type="AlphaFoldDB" id="A0A7C1JEE8"/>
<comment type="caution">
    <text evidence="2">The sequence shown here is derived from an EMBL/GenBank/DDBJ whole genome shotgun (WGS) entry which is preliminary data.</text>
</comment>
<organism evidence="2">
    <name type="scientific">Ammonifex degensii</name>
    <dbReference type="NCBI Taxonomy" id="42838"/>
    <lineage>
        <taxon>Bacteria</taxon>
        <taxon>Bacillati</taxon>
        <taxon>Bacillota</taxon>
        <taxon>Clostridia</taxon>
        <taxon>Thermoanaerobacterales</taxon>
        <taxon>Thermoanaerobacteraceae</taxon>
        <taxon>Ammonifex</taxon>
    </lineage>
</organism>
<gene>
    <name evidence="2" type="ORF">ENQ35_00030</name>
</gene>
<evidence type="ECO:0000313" key="2">
    <source>
        <dbReference type="EMBL" id="HDW51135.1"/>
    </source>
</evidence>
<evidence type="ECO:0008006" key="3">
    <source>
        <dbReference type="Google" id="ProtNLM"/>
    </source>
</evidence>
<keyword evidence="1" id="KW-0812">Transmembrane</keyword>
<proteinExistence type="predicted"/>
<sequence>MDKFFKIAIEGRNIRVLLARERLTRPLPQQPRPLPRAKKMRVRAQRLKLFGMVVLAFLCGVAVVFCEARISYIGFCLEEFRKEMALVRMENEALAGAIERLMAPEQLERVAEQKLGMVRPAPGSQIEVTLPIAEERKIASSPAVRGERGRTTHQESLFGAFLEILARRWGGSSS</sequence>
<reference evidence="2" key="1">
    <citation type="journal article" date="2020" name="mSystems">
        <title>Genome- and Community-Level Interaction Insights into Carbon Utilization and Element Cycling Functions of Hydrothermarchaeota in Hydrothermal Sediment.</title>
        <authorList>
            <person name="Zhou Z."/>
            <person name="Liu Y."/>
            <person name="Xu W."/>
            <person name="Pan J."/>
            <person name="Luo Z.H."/>
            <person name="Li M."/>
        </authorList>
    </citation>
    <scope>NUCLEOTIDE SEQUENCE [LARGE SCALE GENOMIC DNA]</scope>
    <source>
        <strain evidence="2">SpSt-301</strain>
    </source>
</reference>
<protein>
    <recommendedName>
        <fullName evidence="3">Cell division protein FtsL</fullName>
    </recommendedName>
</protein>
<accession>A0A7C1JEE8</accession>
<dbReference type="EMBL" id="DSMV01000002">
    <property type="protein sequence ID" value="HDW51135.1"/>
    <property type="molecule type" value="Genomic_DNA"/>
</dbReference>
<evidence type="ECO:0000256" key="1">
    <source>
        <dbReference type="SAM" id="Phobius"/>
    </source>
</evidence>